<protein>
    <submittedName>
        <fullName evidence="5">Iron-containing alcohol dehydrogenase</fullName>
        <ecNumber evidence="5">1.1.1.1</ecNumber>
    </submittedName>
</protein>
<evidence type="ECO:0000256" key="1">
    <source>
        <dbReference type="ARBA" id="ARBA00023002"/>
    </source>
</evidence>
<dbReference type="EMBL" id="JAAFYZ010000018">
    <property type="protein sequence ID" value="MBS2546790.1"/>
    <property type="molecule type" value="Genomic_DNA"/>
</dbReference>
<proteinExistence type="predicted"/>
<dbReference type="Pfam" id="PF00465">
    <property type="entry name" value="Fe-ADH"/>
    <property type="match status" value="1"/>
</dbReference>
<gene>
    <name evidence="5" type="ORF">KGQ19_07905</name>
</gene>
<dbReference type="Gene3D" id="3.40.50.1970">
    <property type="match status" value="1"/>
</dbReference>
<dbReference type="InterPro" id="IPR001670">
    <property type="entry name" value="ADH_Fe/GldA"/>
</dbReference>
<dbReference type="PROSITE" id="PS00913">
    <property type="entry name" value="ADH_IRON_1"/>
    <property type="match status" value="1"/>
</dbReference>
<comment type="caution">
    <text evidence="5">The sequence shown here is derived from an EMBL/GenBank/DDBJ whole genome shotgun (WGS) entry which is preliminary data.</text>
</comment>
<dbReference type="PANTHER" id="PTHR11496">
    <property type="entry name" value="ALCOHOL DEHYDROGENASE"/>
    <property type="match status" value="1"/>
</dbReference>
<dbReference type="SUPFAM" id="SSF56796">
    <property type="entry name" value="Dehydroquinate synthase-like"/>
    <property type="match status" value="1"/>
</dbReference>
<dbReference type="GO" id="GO:0004022">
    <property type="term" value="F:alcohol dehydrogenase (NAD+) activity"/>
    <property type="evidence" value="ECO:0007669"/>
    <property type="project" value="UniProtKB-EC"/>
</dbReference>
<name>A0ABS5KL83_9ACTN</name>
<feature type="domain" description="Alcohol dehydrogenase iron-type/glycerol dehydrogenase GldA" evidence="3">
    <location>
        <begin position="4"/>
        <end position="165"/>
    </location>
</feature>
<dbReference type="InterPro" id="IPR039697">
    <property type="entry name" value="Alcohol_dehydrogenase_Fe"/>
</dbReference>
<evidence type="ECO:0000313" key="5">
    <source>
        <dbReference type="EMBL" id="MBS2546790.1"/>
    </source>
</evidence>
<sequence>MNPHVRIGPGVLDQLPEVLGTARRVLVVHGRRSFRAGAAAAVVDRIDAEVRCFAGVRPNPAVAQVCDAVALAREYSPDAVLGIGGGSAMDVAKCVAVLAAGTDDPATYLLGPRPIPDSRSALLIQIPTISGSGSELTCFATVYSGHRKLSLDHPSAQADHVLIDPDLAATVPTRTAAASALDALAQAVESAWAVRATAESRDTAVRALRTLTPVLDAATSRGDFADPHLRTELARGAALAGAAINTSRTTAAHALSYALTARYGIAHGAAVGLHLRWLIGHNAAATDADVRHPDGPEALRSIIGDLQQICLDGTGARLETLIDRLLDLHGLGDFHVPHRDWQDDLSGSRAENNPRSVSSQDVLAGTATAAKRTRSTVIADA</sequence>
<dbReference type="InterPro" id="IPR056798">
    <property type="entry name" value="ADH_Fe_C"/>
</dbReference>
<organism evidence="5 6">
    <name type="scientific">Catenulispora pinistramenti</name>
    <dbReference type="NCBI Taxonomy" id="2705254"/>
    <lineage>
        <taxon>Bacteria</taxon>
        <taxon>Bacillati</taxon>
        <taxon>Actinomycetota</taxon>
        <taxon>Actinomycetes</taxon>
        <taxon>Catenulisporales</taxon>
        <taxon>Catenulisporaceae</taxon>
        <taxon>Catenulispora</taxon>
    </lineage>
</organism>
<dbReference type="Proteomes" id="UP000730482">
    <property type="component" value="Unassembled WGS sequence"/>
</dbReference>
<feature type="domain" description="Fe-containing alcohol dehydrogenase-like C-terminal" evidence="4">
    <location>
        <begin position="177"/>
        <end position="302"/>
    </location>
</feature>
<dbReference type="EC" id="1.1.1.1" evidence="5"/>
<feature type="compositionally biased region" description="Polar residues" evidence="2">
    <location>
        <begin position="349"/>
        <end position="361"/>
    </location>
</feature>
<keyword evidence="6" id="KW-1185">Reference proteome</keyword>
<keyword evidence="1 5" id="KW-0560">Oxidoreductase</keyword>
<dbReference type="RefSeq" id="WP_212008433.1">
    <property type="nucleotide sequence ID" value="NZ_JAAFYZ010000018.1"/>
</dbReference>
<dbReference type="Gene3D" id="1.20.1090.10">
    <property type="entry name" value="Dehydroquinate synthase-like - alpha domain"/>
    <property type="match status" value="1"/>
</dbReference>
<dbReference type="PANTHER" id="PTHR11496:SF103">
    <property type="entry name" value="DEHYDROGENASE, PUTATIVE-RELATED"/>
    <property type="match status" value="1"/>
</dbReference>
<accession>A0ABS5KL83</accession>
<evidence type="ECO:0000259" key="3">
    <source>
        <dbReference type="Pfam" id="PF00465"/>
    </source>
</evidence>
<feature type="region of interest" description="Disordered" evidence="2">
    <location>
        <begin position="343"/>
        <end position="365"/>
    </location>
</feature>
<evidence type="ECO:0000313" key="6">
    <source>
        <dbReference type="Proteomes" id="UP000730482"/>
    </source>
</evidence>
<dbReference type="InterPro" id="IPR018211">
    <property type="entry name" value="ADH_Fe_CS"/>
</dbReference>
<reference evidence="5 6" key="1">
    <citation type="submission" date="2020-02" db="EMBL/GenBank/DDBJ databases">
        <title>Acidophilic actinobacteria isolated from forest soil.</title>
        <authorList>
            <person name="Golinska P."/>
        </authorList>
    </citation>
    <scope>NUCLEOTIDE SEQUENCE [LARGE SCALE GENOMIC DNA]</scope>
    <source>
        <strain evidence="5 6">NL8</strain>
    </source>
</reference>
<evidence type="ECO:0000259" key="4">
    <source>
        <dbReference type="Pfam" id="PF25137"/>
    </source>
</evidence>
<dbReference type="Pfam" id="PF25137">
    <property type="entry name" value="ADH_Fe_C"/>
    <property type="match status" value="1"/>
</dbReference>
<evidence type="ECO:0000256" key="2">
    <source>
        <dbReference type="SAM" id="MobiDB-lite"/>
    </source>
</evidence>